<dbReference type="PANTHER" id="PTHR33337:SF39">
    <property type="entry name" value="DUF636 DOMAIN PROTEIN (AFU_ORTHOLOGUE AFUA_6G11530)"/>
    <property type="match status" value="1"/>
</dbReference>
<organism evidence="6 7">
    <name type="scientific">Coprinellus micaceus</name>
    <name type="common">Glistening ink-cap mushroom</name>
    <name type="synonym">Coprinus micaceus</name>
    <dbReference type="NCBI Taxonomy" id="71717"/>
    <lineage>
        <taxon>Eukaryota</taxon>
        <taxon>Fungi</taxon>
        <taxon>Dikarya</taxon>
        <taxon>Basidiomycota</taxon>
        <taxon>Agaricomycotina</taxon>
        <taxon>Agaricomycetes</taxon>
        <taxon>Agaricomycetidae</taxon>
        <taxon>Agaricales</taxon>
        <taxon>Agaricineae</taxon>
        <taxon>Psathyrellaceae</taxon>
        <taxon>Coprinellus</taxon>
    </lineage>
</organism>
<sequence length="150" mass="16388">MATYQASCLCQAVNFELTGEPFRFAVCHCHNCKVAGGGAFMTNAFFKSQNMKVTKGLDRIKTYRDSNTKTGNALLRSFCSNCGSNVFLVPEAGGLAIVQAATVGGSENWVPTHESYHGAKWNWVRDLEFQPRSQSPSCRASINGLAIIRD</sequence>
<keyword evidence="3" id="KW-0862">Zinc</keyword>
<evidence type="ECO:0000256" key="3">
    <source>
        <dbReference type="ARBA" id="ARBA00022833"/>
    </source>
</evidence>
<dbReference type="EMBL" id="QPFP01000013">
    <property type="protein sequence ID" value="TEB33087.1"/>
    <property type="molecule type" value="Genomic_DNA"/>
</dbReference>
<keyword evidence="4" id="KW-0456">Lyase</keyword>
<evidence type="ECO:0000256" key="1">
    <source>
        <dbReference type="ARBA" id="ARBA00005495"/>
    </source>
</evidence>
<dbReference type="Gene3D" id="3.90.1590.10">
    <property type="entry name" value="glutathione-dependent formaldehyde- activating enzyme (gfa)"/>
    <property type="match status" value="1"/>
</dbReference>
<evidence type="ECO:0000313" key="7">
    <source>
        <dbReference type="Proteomes" id="UP000298030"/>
    </source>
</evidence>
<dbReference type="Proteomes" id="UP000298030">
    <property type="component" value="Unassembled WGS sequence"/>
</dbReference>
<reference evidence="6 7" key="1">
    <citation type="journal article" date="2019" name="Nat. Ecol. Evol.">
        <title>Megaphylogeny resolves global patterns of mushroom evolution.</title>
        <authorList>
            <person name="Varga T."/>
            <person name="Krizsan K."/>
            <person name="Foldi C."/>
            <person name="Dima B."/>
            <person name="Sanchez-Garcia M."/>
            <person name="Sanchez-Ramirez S."/>
            <person name="Szollosi G.J."/>
            <person name="Szarkandi J.G."/>
            <person name="Papp V."/>
            <person name="Albert L."/>
            <person name="Andreopoulos W."/>
            <person name="Angelini C."/>
            <person name="Antonin V."/>
            <person name="Barry K.W."/>
            <person name="Bougher N.L."/>
            <person name="Buchanan P."/>
            <person name="Buyck B."/>
            <person name="Bense V."/>
            <person name="Catcheside P."/>
            <person name="Chovatia M."/>
            <person name="Cooper J."/>
            <person name="Damon W."/>
            <person name="Desjardin D."/>
            <person name="Finy P."/>
            <person name="Geml J."/>
            <person name="Haridas S."/>
            <person name="Hughes K."/>
            <person name="Justo A."/>
            <person name="Karasinski D."/>
            <person name="Kautmanova I."/>
            <person name="Kiss B."/>
            <person name="Kocsube S."/>
            <person name="Kotiranta H."/>
            <person name="LaButti K.M."/>
            <person name="Lechner B.E."/>
            <person name="Liimatainen K."/>
            <person name="Lipzen A."/>
            <person name="Lukacs Z."/>
            <person name="Mihaltcheva S."/>
            <person name="Morgado L.N."/>
            <person name="Niskanen T."/>
            <person name="Noordeloos M.E."/>
            <person name="Ohm R.A."/>
            <person name="Ortiz-Santana B."/>
            <person name="Ovrebo C."/>
            <person name="Racz N."/>
            <person name="Riley R."/>
            <person name="Savchenko A."/>
            <person name="Shiryaev A."/>
            <person name="Soop K."/>
            <person name="Spirin V."/>
            <person name="Szebenyi C."/>
            <person name="Tomsovsky M."/>
            <person name="Tulloss R.E."/>
            <person name="Uehling J."/>
            <person name="Grigoriev I.V."/>
            <person name="Vagvolgyi C."/>
            <person name="Papp T."/>
            <person name="Martin F.M."/>
            <person name="Miettinen O."/>
            <person name="Hibbett D.S."/>
            <person name="Nagy L.G."/>
        </authorList>
    </citation>
    <scope>NUCLEOTIDE SEQUENCE [LARGE SCALE GENOMIC DNA]</scope>
    <source>
        <strain evidence="6 7">FP101781</strain>
    </source>
</reference>
<keyword evidence="2" id="KW-0479">Metal-binding</keyword>
<comment type="similarity">
    <text evidence="1">Belongs to the Gfa family.</text>
</comment>
<dbReference type="InterPro" id="IPR006913">
    <property type="entry name" value="CENP-V/GFA"/>
</dbReference>
<dbReference type="SUPFAM" id="SSF51316">
    <property type="entry name" value="Mss4-like"/>
    <property type="match status" value="1"/>
</dbReference>
<accession>A0A4Y7TFY1</accession>
<dbReference type="AlphaFoldDB" id="A0A4Y7TFY1"/>
<proteinExistence type="inferred from homology"/>
<comment type="caution">
    <text evidence="6">The sequence shown here is derived from an EMBL/GenBank/DDBJ whole genome shotgun (WGS) entry which is preliminary data.</text>
</comment>
<evidence type="ECO:0000256" key="4">
    <source>
        <dbReference type="ARBA" id="ARBA00023239"/>
    </source>
</evidence>
<name>A0A4Y7TFY1_COPMI</name>
<dbReference type="STRING" id="71717.A0A4Y7TFY1"/>
<dbReference type="OrthoDB" id="9985472at2759"/>
<dbReference type="InterPro" id="IPR011057">
    <property type="entry name" value="Mss4-like_sf"/>
</dbReference>
<keyword evidence="7" id="KW-1185">Reference proteome</keyword>
<dbReference type="GO" id="GO:0046872">
    <property type="term" value="F:metal ion binding"/>
    <property type="evidence" value="ECO:0007669"/>
    <property type="project" value="UniProtKB-KW"/>
</dbReference>
<evidence type="ECO:0000256" key="2">
    <source>
        <dbReference type="ARBA" id="ARBA00022723"/>
    </source>
</evidence>
<dbReference type="GO" id="GO:0016846">
    <property type="term" value="F:carbon-sulfur lyase activity"/>
    <property type="evidence" value="ECO:0007669"/>
    <property type="project" value="InterPro"/>
</dbReference>
<feature type="domain" description="CENP-V/GFA" evidence="5">
    <location>
        <begin position="4"/>
        <end position="122"/>
    </location>
</feature>
<dbReference type="PROSITE" id="PS51891">
    <property type="entry name" value="CENP_V_GFA"/>
    <property type="match status" value="1"/>
</dbReference>
<dbReference type="PANTHER" id="PTHR33337">
    <property type="entry name" value="GFA DOMAIN-CONTAINING PROTEIN"/>
    <property type="match status" value="1"/>
</dbReference>
<evidence type="ECO:0000313" key="6">
    <source>
        <dbReference type="EMBL" id="TEB33087.1"/>
    </source>
</evidence>
<evidence type="ECO:0000259" key="5">
    <source>
        <dbReference type="PROSITE" id="PS51891"/>
    </source>
</evidence>
<dbReference type="Pfam" id="PF04828">
    <property type="entry name" value="GFA"/>
    <property type="match status" value="1"/>
</dbReference>
<protein>
    <submittedName>
        <fullName evidence="6">DUF636 domain-containing protein</fullName>
    </submittedName>
</protein>
<gene>
    <name evidence="6" type="ORF">FA13DRAFT_185338</name>
</gene>